<reference evidence="3" key="1">
    <citation type="submission" date="2009-05" db="EMBL/GenBank/DDBJ databases">
        <title>The genome sequence of Ajellomyces capsulatus strain H143.</title>
        <authorList>
            <person name="Champion M."/>
            <person name="Cuomo C.A."/>
            <person name="Ma L.-J."/>
            <person name="Henn M.R."/>
            <person name="Sil A."/>
            <person name="Goldman B."/>
            <person name="Young S.K."/>
            <person name="Kodira C.D."/>
            <person name="Zeng Q."/>
            <person name="Koehrsen M."/>
            <person name="Alvarado L."/>
            <person name="Berlin A.M."/>
            <person name="Borenstein D."/>
            <person name="Chen Z."/>
            <person name="Engels R."/>
            <person name="Freedman E."/>
            <person name="Gellesch M."/>
            <person name="Goldberg J."/>
            <person name="Griggs A."/>
            <person name="Gujja S."/>
            <person name="Heiman D.I."/>
            <person name="Hepburn T.A."/>
            <person name="Howarth C."/>
            <person name="Jen D."/>
            <person name="Larson L."/>
            <person name="Lewis B."/>
            <person name="Mehta T."/>
            <person name="Park D."/>
            <person name="Pearson M."/>
            <person name="Roberts A."/>
            <person name="Saif S."/>
            <person name="Shea T.D."/>
            <person name="Shenoy N."/>
            <person name="Sisk P."/>
            <person name="Stolte C."/>
            <person name="Sykes S."/>
            <person name="Walk T."/>
            <person name="White J."/>
            <person name="Yandava C."/>
            <person name="Klein B."/>
            <person name="McEwen J.G."/>
            <person name="Puccia R."/>
            <person name="Goldman G.H."/>
            <person name="Felipe M.S."/>
            <person name="Nino-Vega G."/>
            <person name="San-Blas G."/>
            <person name="Taylor J.W."/>
            <person name="Mendoza L."/>
            <person name="Galagan J.E."/>
            <person name="Nusbaum C."/>
            <person name="Birren B.W."/>
        </authorList>
    </citation>
    <scope>NUCLEOTIDE SEQUENCE [LARGE SCALE GENOMIC DNA]</scope>
    <source>
        <strain evidence="3">H143</strain>
    </source>
</reference>
<dbReference type="EMBL" id="GG692430">
    <property type="protein sequence ID" value="EER39049.1"/>
    <property type="molecule type" value="Genomic_DNA"/>
</dbReference>
<proteinExistence type="predicted"/>
<evidence type="ECO:0000313" key="3">
    <source>
        <dbReference type="Proteomes" id="UP000002624"/>
    </source>
</evidence>
<evidence type="ECO:0000313" key="2">
    <source>
        <dbReference type="EMBL" id="EER39049.1"/>
    </source>
</evidence>
<protein>
    <submittedName>
        <fullName evidence="2">Uncharacterized protein</fullName>
    </submittedName>
</protein>
<gene>
    <name evidence="2" type="ORF">HCDG_06993</name>
</gene>
<dbReference type="OMA" id="RCYAYLG"/>
<evidence type="ECO:0000256" key="1">
    <source>
        <dbReference type="SAM" id="MobiDB-lite"/>
    </source>
</evidence>
<sequence length="180" mass="20004">MSAYRRSTESRSDGIQLPSKNCKGQEDPRLQHGCTRVPTYIHACLPACLIISFLVQRSADPLISLEPRKRARWRRRTQRSNPADHSGRSSRLRFSRCYAYLGMRLPGTCPGLVIPLDLGPLRSWGAVGPLDVGCPTRITAPSRIWRTAAGRVSKRPMVRSLQRTWLAGSGSSGKKNIPTP</sequence>
<organism evidence="2 3">
    <name type="scientific">Ajellomyces capsulatus (strain H143)</name>
    <name type="common">Darling's disease fungus</name>
    <name type="synonym">Histoplasma capsulatum</name>
    <dbReference type="NCBI Taxonomy" id="544712"/>
    <lineage>
        <taxon>Eukaryota</taxon>
        <taxon>Fungi</taxon>
        <taxon>Dikarya</taxon>
        <taxon>Ascomycota</taxon>
        <taxon>Pezizomycotina</taxon>
        <taxon>Eurotiomycetes</taxon>
        <taxon>Eurotiomycetidae</taxon>
        <taxon>Onygenales</taxon>
        <taxon>Ajellomycetaceae</taxon>
        <taxon>Histoplasma</taxon>
    </lineage>
</organism>
<feature type="region of interest" description="Disordered" evidence="1">
    <location>
        <begin position="1"/>
        <end position="28"/>
    </location>
</feature>
<dbReference type="HOGENOM" id="CLU_128282_0_0_1"/>
<dbReference type="VEuPathDB" id="FungiDB:HCDG_06993"/>
<name>C6HLB2_AJECH</name>
<dbReference type="Proteomes" id="UP000002624">
    <property type="component" value="Unassembled WGS sequence"/>
</dbReference>
<dbReference type="AlphaFoldDB" id="C6HLB2"/>
<accession>C6HLB2</accession>
<feature type="compositionally biased region" description="Basic and acidic residues" evidence="1">
    <location>
        <begin position="1"/>
        <end position="12"/>
    </location>
</feature>